<proteinExistence type="predicted"/>
<organism evidence="1 2">
    <name type="scientific">Inconstantimicrobium porci</name>
    <dbReference type="NCBI Taxonomy" id="2652291"/>
    <lineage>
        <taxon>Bacteria</taxon>
        <taxon>Bacillati</taxon>
        <taxon>Bacillota</taxon>
        <taxon>Clostridia</taxon>
        <taxon>Eubacteriales</taxon>
        <taxon>Clostridiaceae</taxon>
        <taxon>Inconstantimicrobium</taxon>
    </lineage>
</organism>
<dbReference type="EMBL" id="VULX01000009">
    <property type="protein sequence ID" value="MSR91302.1"/>
    <property type="molecule type" value="Genomic_DNA"/>
</dbReference>
<accession>A0A7X2MY98</accession>
<protein>
    <submittedName>
        <fullName evidence="1">Uncharacterized protein</fullName>
    </submittedName>
</protein>
<name>A0A7X2MY98_9CLOT</name>
<dbReference type="Proteomes" id="UP000460287">
    <property type="component" value="Unassembled WGS sequence"/>
</dbReference>
<keyword evidence="2" id="KW-1185">Reference proteome</keyword>
<evidence type="ECO:0000313" key="1">
    <source>
        <dbReference type="EMBL" id="MSR91302.1"/>
    </source>
</evidence>
<dbReference type="AlphaFoldDB" id="A0A7X2MY98"/>
<comment type="caution">
    <text evidence="1">The sequence shown here is derived from an EMBL/GenBank/DDBJ whole genome shotgun (WGS) entry which is preliminary data.</text>
</comment>
<dbReference type="RefSeq" id="WP_154531193.1">
    <property type="nucleotide sequence ID" value="NZ_VULX01000009.1"/>
</dbReference>
<gene>
    <name evidence="1" type="ORF">FYJ33_07720</name>
</gene>
<dbReference type="SUPFAM" id="SSF101898">
    <property type="entry name" value="NHL repeat"/>
    <property type="match status" value="1"/>
</dbReference>
<reference evidence="1 2" key="1">
    <citation type="submission" date="2019-08" db="EMBL/GenBank/DDBJ databases">
        <title>In-depth cultivation of the pig gut microbiome towards novel bacterial diversity and tailored functional studies.</title>
        <authorList>
            <person name="Wylensek D."/>
            <person name="Hitch T.C.A."/>
            <person name="Clavel T."/>
        </authorList>
    </citation>
    <scope>NUCLEOTIDE SEQUENCE [LARGE SCALE GENOMIC DNA]</scope>
    <source>
        <strain evidence="1 2">WCA-383-APC-5B</strain>
    </source>
</reference>
<evidence type="ECO:0000313" key="2">
    <source>
        <dbReference type="Proteomes" id="UP000460287"/>
    </source>
</evidence>
<sequence length="329" mass="37401">MSSVKFETLQDEGSSYVFDRKVTITADDIKTERDSSFYKYGSNDVVKRNKDLFRGKMLNEQFIDENEKYACYASVEQAGLQYYIDLYIKDLKSGDIKNKRYDLDYNSDNGYFHTNLVKISGRFVNIVLQKSSSNNETSEDTESLVNYKFDLATGNFLKKFDIGRKIMAVKTDSSNNIYCVDYNNNKNDSEGTPVFSLVIYNVTNDTTEKTKLPKGFDVNTVIENNGGQYLFSYTGEMIERTSDGKLKDTVKLIDRKDNENSGFSHIKVKDNKVYGIYSRYDGHGQKCEQEAIKIFSIDTGKELYSGDIMKKGAFDSKGQPAGGAVHIFI</sequence>